<dbReference type="OrthoDB" id="514722at2759"/>
<feature type="chain" id="PRO_5015181513" evidence="3">
    <location>
        <begin position="33"/>
        <end position="503"/>
    </location>
</feature>
<keyword evidence="5" id="KW-1185">Reference proteome</keyword>
<evidence type="ECO:0000256" key="2">
    <source>
        <dbReference type="SAM" id="Phobius"/>
    </source>
</evidence>
<reference evidence="4 5" key="1">
    <citation type="journal article" date="2018" name="Plant J.">
        <title>Genome sequences of Chlorella sorokiniana UTEX 1602 and Micractinium conductrix SAG 241.80: implications to maltose excretion by a green alga.</title>
        <authorList>
            <person name="Arriola M.B."/>
            <person name="Velmurugan N."/>
            <person name="Zhang Y."/>
            <person name="Plunkett M.H."/>
            <person name="Hondzo H."/>
            <person name="Barney B.M."/>
        </authorList>
    </citation>
    <scope>NUCLEOTIDE SEQUENCE [LARGE SCALE GENOMIC DNA]</scope>
    <source>
        <strain evidence="4 5">SAG 241.80</strain>
    </source>
</reference>
<evidence type="ECO:0000313" key="4">
    <source>
        <dbReference type="EMBL" id="PSC73169.1"/>
    </source>
</evidence>
<sequence length="503" mass="52275">MRQLQQQRRWRCRSSCALALACLLVLAPGASAQAGGWFDLIPGTGSGATPDTPPVTTTPVPSPVAAPPAPVVATPVPSPVAATPTPAVGTPVAEPPSFGSLTPSPGAPAAVPGSSNVTVGTPAVAAPPGSDAVPVDSVGTVAAPVPSPPADVLPPAPPEAWQALQKDCQIVFQMEIRGPYIVPFTSPKATVIARVLHDRYLRSTQTPDIAVAAIATFTYMSSDSPTINVDGVPTGEGTRRRLASRDLLQLEKSGAELKIIVATNQVRVPSEIGSVEDGVTSGSLAADLSMAGVEIENITFIIAPYTEDLIGPGNTEGNNGHSTMDSWVIGVIVGVILLALPVPLFFLFRWRRRRSKEAAAVAEAEAEAARQRMQSRMMRPGSKSFSLKPGGSSADIMVMSGSMGGLAGYNHNGRLQSWSGSPERMYGQQYQSPLYSNGGMSRAGSVTSLGSVMPSARSYSMPQRVSSLPGVGRSPFQGQMAPPAGAYEEELHTARSARSQAPQ</sequence>
<feature type="signal peptide" evidence="3">
    <location>
        <begin position="1"/>
        <end position="32"/>
    </location>
</feature>
<evidence type="ECO:0000256" key="3">
    <source>
        <dbReference type="SAM" id="SignalP"/>
    </source>
</evidence>
<accession>A0A2P6VGF1</accession>
<evidence type="ECO:0000313" key="5">
    <source>
        <dbReference type="Proteomes" id="UP000239649"/>
    </source>
</evidence>
<dbReference type="Proteomes" id="UP000239649">
    <property type="component" value="Unassembled WGS sequence"/>
</dbReference>
<organism evidence="4 5">
    <name type="scientific">Micractinium conductrix</name>
    <dbReference type="NCBI Taxonomy" id="554055"/>
    <lineage>
        <taxon>Eukaryota</taxon>
        <taxon>Viridiplantae</taxon>
        <taxon>Chlorophyta</taxon>
        <taxon>core chlorophytes</taxon>
        <taxon>Trebouxiophyceae</taxon>
        <taxon>Chlorellales</taxon>
        <taxon>Chlorellaceae</taxon>
        <taxon>Chlorella clade</taxon>
        <taxon>Micractinium</taxon>
    </lineage>
</organism>
<dbReference type="STRING" id="554055.A0A2P6VGF1"/>
<keyword evidence="2" id="KW-1133">Transmembrane helix</keyword>
<feature type="compositionally biased region" description="Low complexity" evidence="1">
    <location>
        <begin position="77"/>
        <end position="96"/>
    </location>
</feature>
<gene>
    <name evidence="4" type="ORF">C2E20_3679</name>
</gene>
<keyword evidence="3" id="KW-0732">Signal</keyword>
<dbReference type="AlphaFoldDB" id="A0A2P6VGF1"/>
<feature type="transmembrane region" description="Helical" evidence="2">
    <location>
        <begin position="327"/>
        <end position="348"/>
    </location>
</feature>
<evidence type="ECO:0000256" key="1">
    <source>
        <dbReference type="SAM" id="MobiDB-lite"/>
    </source>
</evidence>
<feature type="region of interest" description="Disordered" evidence="1">
    <location>
        <begin position="77"/>
        <end position="97"/>
    </location>
</feature>
<feature type="region of interest" description="Disordered" evidence="1">
    <location>
        <begin position="460"/>
        <end position="503"/>
    </location>
</feature>
<keyword evidence="2" id="KW-0472">Membrane</keyword>
<dbReference type="EMBL" id="LHPF02000008">
    <property type="protein sequence ID" value="PSC73169.1"/>
    <property type="molecule type" value="Genomic_DNA"/>
</dbReference>
<proteinExistence type="predicted"/>
<protein>
    <submittedName>
        <fullName evidence="4">Uncharacterized protein</fullName>
    </submittedName>
</protein>
<comment type="caution">
    <text evidence="4">The sequence shown here is derived from an EMBL/GenBank/DDBJ whole genome shotgun (WGS) entry which is preliminary data.</text>
</comment>
<name>A0A2P6VGF1_9CHLO</name>
<keyword evidence="2" id="KW-0812">Transmembrane</keyword>